<name>A0ABP3S0U3_9ACTN</name>
<dbReference type="CDD" id="cd03467">
    <property type="entry name" value="Rieske"/>
    <property type="match status" value="1"/>
</dbReference>
<evidence type="ECO:0000256" key="1">
    <source>
        <dbReference type="ARBA" id="ARBA00022714"/>
    </source>
</evidence>
<comment type="similarity">
    <text evidence="6">Belongs to the bacterial ring-hydroxylating dioxygenase ferredoxin component family.</text>
</comment>
<keyword evidence="4" id="KW-0411">Iron-sulfur</keyword>
<dbReference type="PANTHER" id="PTHR21496">
    <property type="entry name" value="FERREDOXIN-RELATED"/>
    <property type="match status" value="1"/>
</dbReference>
<reference evidence="9" key="1">
    <citation type="journal article" date="2019" name="Int. J. Syst. Evol. Microbiol.">
        <title>The Global Catalogue of Microorganisms (GCM) 10K type strain sequencing project: providing services to taxonomists for standard genome sequencing and annotation.</title>
        <authorList>
            <consortium name="The Broad Institute Genomics Platform"/>
            <consortium name="The Broad Institute Genome Sequencing Center for Infectious Disease"/>
            <person name="Wu L."/>
            <person name="Ma J."/>
        </authorList>
    </citation>
    <scope>NUCLEOTIDE SEQUENCE [LARGE SCALE GENOMIC DNA]</scope>
    <source>
        <strain evidence="9">JCM 10671</strain>
    </source>
</reference>
<evidence type="ECO:0000313" key="9">
    <source>
        <dbReference type="Proteomes" id="UP001500957"/>
    </source>
</evidence>
<dbReference type="PANTHER" id="PTHR21496:SF0">
    <property type="entry name" value="RIESKE DOMAIN-CONTAINING PROTEIN"/>
    <property type="match status" value="1"/>
</dbReference>
<evidence type="ECO:0000259" key="7">
    <source>
        <dbReference type="PROSITE" id="PS51296"/>
    </source>
</evidence>
<dbReference type="InterPro" id="IPR036922">
    <property type="entry name" value="Rieske_2Fe-2S_sf"/>
</dbReference>
<dbReference type="Gene3D" id="2.102.10.10">
    <property type="entry name" value="Rieske [2Fe-2S] iron-sulphur domain"/>
    <property type="match status" value="1"/>
</dbReference>
<keyword evidence="2" id="KW-0479">Metal-binding</keyword>
<evidence type="ECO:0000256" key="2">
    <source>
        <dbReference type="ARBA" id="ARBA00022723"/>
    </source>
</evidence>
<proteinExistence type="inferred from homology"/>
<dbReference type="PROSITE" id="PS51296">
    <property type="entry name" value="RIESKE"/>
    <property type="match status" value="1"/>
</dbReference>
<organism evidence="8 9">
    <name type="scientific">Sporichthya brevicatena</name>
    <dbReference type="NCBI Taxonomy" id="171442"/>
    <lineage>
        <taxon>Bacteria</taxon>
        <taxon>Bacillati</taxon>
        <taxon>Actinomycetota</taxon>
        <taxon>Actinomycetes</taxon>
        <taxon>Sporichthyales</taxon>
        <taxon>Sporichthyaceae</taxon>
        <taxon>Sporichthya</taxon>
    </lineage>
</organism>
<dbReference type="Pfam" id="PF00355">
    <property type="entry name" value="Rieske"/>
    <property type="match status" value="1"/>
</dbReference>
<gene>
    <name evidence="8" type="ORF">GCM10009547_22120</name>
</gene>
<feature type="domain" description="Rieske" evidence="7">
    <location>
        <begin position="5"/>
        <end position="124"/>
    </location>
</feature>
<keyword evidence="1" id="KW-0001">2Fe-2S</keyword>
<protein>
    <recommendedName>
        <fullName evidence="7">Rieske domain-containing protein</fullName>
    </recommendedName>
</protein>
<comment type="cofactor">
    <cofactor evidence="5">
        <name>[2Fe-2S] cluster</name>
        <dbReference type="ChEBI" id="CHEBI:190135"/>
    </cofactor>
</comment>
<keyword evidence="9" id="KW-1185">Reference proteome</keyword>
<dbReference type="InterPro" id="IPR017941">
    <property type="entry name" value="Rieske_2Fe-2S"/>
</dbReference>
<evidence type="ECO:0000256" key="5">
    <source>
        <dbReference type="ARBA" id="ARBA00034078"/>
    </source>
</evidence>
<dbReference type="Proteomes" id="UP001500957">
    <property type="component" value="Unassembled WGS sequence"/>
</dbReference>
<accession>A0ABP3S0U3</accession>
<evidence type="ECO:0000256" key="4">
    <source>
        <dbReference type="ARBA" id="ARBA00023014"/>
    </source>
</evidence>
<sequence length="127" mass="13366">MAAEVSAGKLDEFANGSLTPVEVGGKKVLVARTGESVCAVVNRCPHLGFSLTKGPGGLTYDDGVVQCAWHNSRFDVCSGENRDWVGGFAGRSLPKWSRGALALGRKPKGLDTVPAIVRDGEVLLQLD</sequence>
<dbReference type="EMBL" id="BAAAHE010000016">
    <property type="protein sequence ID" value="GAA0619262.1"/>
    <property type="molecule type" value="Genomic_DNA"/>
</dbReference>
<dbReference type="RefSeq" id="WP_344604623.1">
    <property type="nucleotide sequence ID" value="NZ_BAAAHE010000016.1"/>
</dbReference>
<evidence type="ECO:0000256" key="6">
    <source>
        <dbReference type="ARBA" id="ARBA00038001"/>
    </source>
</evidence>
<dbReference type="SUPFAM" id="SSF50022">
    <property type="entry name" value="ISP domain"/>
    <property type="match status" value="1"/>
</dbReference>
<evidence type="ECO:0000313" key="8">
    <source>
        <dbReference type="EMBL" id="GAA0619262.1"/>
    </source>
</evidence>
<comment type="caution">
    <text evidence="8">The sequence shown here is derived from an EMBL/GenBank/DDBJ whole genome shotgun (WGS) entry which is preliminary data.</text>
</comment>
<keyword evidence="3" id="KW-0408">Iron</keyword>
<evidence type="ECO:0000256" key="3">
    <source>
        <dbReference type="ARBA" id="ARBA00023004"/>
    </source>
</evidence>